<organism evidence="2 3">
    <name type="scientific">Alterisphingorhabdus coralli</name>
    <dbReference type="NCBI Taxonomy" id="3071408"/>
    <lineage>
        <taxon>Bacteria</taxon>
        <taxon>Pseudomonadati</taxon>
        <taxon>Pseudomonadota</taxon>
        <taxon>Alphaproteobacteria</taxon>
        <taxon>Sphingomonadales</taxon>
        <taxon>Sphingomonadaceae</taxon>
        <taxon>Alterisphingorhabdus (ex Yan et al. 2024)</taxon>
    </lineage>
</organism>
<proteinExistence type="predicted"/>
<dbReference type="EMBL" id="CP136594">
    <property type="protein sequence ID" value="WOE76178.1"/>
    <property type="molecule type" value="Genomic_DNA"/>
</dbReference>
<dbReference type="InterPro" id="IPR029063">
    <property type="entry name" value="SAM-dependent_MTases_sf"/>
</dbReference>
<dbReference type="KEGG" id="acoa:RB602_05555"/>
<reference evidence="2 3" key="1">
    <citation type="submission" date="2023-10" db="EMBL/GenBank/DDBJ databases">
        <title>Complete genome sequence of a Sphingomonadaceae bacterium.</title>
        <authorList>
            <person name="Yan C."/>
        </authorList>
    </citation>
    <scope>NUCLEOTIDE SEQUENCE [LARGE SCALE GENOMIC DNA]</scope>
    <source>
        <strain evidence="2 3">SCSIO 66989</strain>
    </source>
</reference>
<dbReference type="GO" id="GO:0032259">
    <property type="term" value="P:methylation"/>
    <property type="evidence" value="ECO:0007669"/>
    <property type="project" value="UniProtKB-KW"/>
</dbReference>
<keyword evidence="2" id="KW-0808">Transferase</keyword>
<dbReference type="GO" id="GO:0008757">
    <property type="term" value="F:S-adenosylmethionine-dependent methyltransferase activity"/>
    <property type="evidence" value="ECO:0007669"/>
    <property type="project" value="InterPro"/>
</dbReference>
<keyword evidence="2" id="KW-0489">Methyltransferase</keyword>
<dbReference type="RefSeq" id="WP_317083697.1">
    <property type="nucleotide sequence ID" value="NZ_CP136594.1"/>
</dbReference>
<dbReference type="InterPro" id="IPR052356">
    <property type="entry name" value="Thiol_S-MT"/>
</dbReference>
<keyword evidence="3" id="KW-1185">Reference proteome</keyword>
<evidence type="ECO:0000259" key="1">
    <source>
        <dbReference type="Pfam" id="PF08241"/>
    </source>
</evidence>
<name>A0AA97FAJ0_9SPHN</name>
<sequence>MTPPQIPQPNFWDRHVVPRLICCACGQPQIMKRRSQIVPQARGKVLEFGAGGGINAQFYNPERIEHITGIDPSAELLDRARDNVAAAQLPMDLVGGVAEALPFENDSFDTVLITFTLCSVQDQAQALKEARRVLKPDGQLLFLEHGAAPDPGVHLWQRRVEPIWKRIAGGCHLTRPIADAVRAQGFHVENPTGEYMPKTPRILGWVESGVAIARGA</sequence>
<dbReference type="PANTHER" id="PTHR45036:SF1">
    <property type="entry name" value="METHYLTRANSFERASE LIKE 7A"/>
    <property type="match status" value="1"/>
</dbReference>
<dbReference type="InterPro" id="IPR013216">
    <property type="entry name" value="Methyltransf_11"/>
</dbReference>
<dbReference type="Proteomes" id="UP001302429">
    <property type="component" value="Chromosome"/>
</dbReference>
<feature type="domain" description="Methyltransferase type 11" evidence="1">
    <location>
        <begin position="46"/>
        <end position="142"/>
    </location>
</feature>
<evidence type="ECO:0000313" key="3">
    <source>
        <dbReference type="Proteomes" id="UP001302429"/>
    </source>
</evidence>
<accession>A0AA97FAJ0</accession>
<dbReference type="Gene3D" id="3.40.50.150">
    <property type="entry name" value="Vaccinia Virus protein VP39"/>
    <property type="match status" value="1"/>
</dbReference>
<gene>
    <name evidence="2" type="ORF">RB602_05555</name>
</gene>
<protein>
    <submittedName>
        <fullName evidence="2">Class I SAM-dependent methyltransferase</fullName>
    </submittedName>
</protein>
<dbReference type="SUPFAM" id="SSF53335">
    <property type="entry name" value="S-adenosyl-L-methionine-dependent methyltransferases"/>
    <property type="match status" value="1"/>
</dbReference>
<dbReference type="CDD" id="cd02440">
    <property type="entry name" value="AdoMet_MTases"/>
    <property type="match status" value="1"/>
</dbReference>
<dbReference type="AlphaFoldDB" id="A0AA97FAJ0"/>
<dbReference type="PANTHER" id="PTHR45036">
    <property type="entry name" value="METHYLTRANSFERASE LIKE 7B"/>
    <property type="match status" value="1"/>
</dbReference>
<evidence type="ECO:0000313" key="2">
    <source>
        <dbReference type="EMBL" id="WOE76178.1"/>
    </source>
</evidence>
<dbReference type="Pfam" id="PF08241">
    <property type="entry name" value="Methyltransf_11"/>
    <property type="match status" value="1"/>
</dbReference>